<gene>
    <name evidence="2" type="ORF">SMSP2_02377</name>
</gene>
<accession>A0A1Q2MHJ4</accession>
<protein>
    <submittedName>
        <fullName evidence="2">Uncharacterized protein</fullName>
    </submittedName>
</protein>
<evidence type="ECO:0000256" key="1">
    <source>
        <dbReference type="SAM" id="MobiDB-lite"/>
    </source>
</evidence>
<dbReference type="Proteomes" id="UP000188181">
    <property type="component" value="Chromosome"/>
</dbReference>
<dbReference type="EMBL" id="CP019646">
    <property type="protein sequence ID" value="AQQ71998.1"/>
    <property type="molecule type" value="Genomic_DNA"/>
</dbReference>
<evidence type="ECO:0000313" key="3">
    <source>
        <dbReference type="Proteomes" id="UP000188181"/>
    </source>
</evidence>
<dbReference type="RefSeq" id="WP_146684233.1">
    <property type="nucleotide sequence ID" value="NZ_CP019646.1"/>
</dbReference>
<reference evidence="3" key="1">
    <citation type="submission" date="2017-02" db="EMBL/GenBank/DDBJ databases">
        <title>Comparative genomics and description of representatives of a novel lineage of planctomycetes thriving in anoxic sediments.</title>
        <authorList>
            <person name="Spring S."/>
            <person name="Bunk B."/>
            <person name="Sproer C."/>
        </authorList>
    </citation>
    <scope>NUCLEOTIDE SEQUENCE [LARGE SCALE GENOMIC DNA]</scope>
    <source>
        <strain evidence="3">SM-Chi-D1</strain>
    </source>
</reference>
<dbReference type="STRING" id="1851148.SMSP2_02377"/>
<organism evidence="2 3">
    <name type="scientific">Limihaloglobus sulfuriphilus</name>
    <dbReference type="NCBI Taxonomy" id="1851148"/>
    <lineage>
        <taxon>Bacteria</taxon>
        <taxon>Pseudomonadati</taxon>
        <taxon>Planctomycetota</taxon>
        <taxon>Phycisphaerae</taxon>
        <taxon>Sedimentisphaerales</taxon>
        <taxon>Sedimentisphaeraceae</taxon>
        <taxon>Limihaloglobus</taxon>
    </lineage>
</organism>
<evidence type="ECO:0000313" key="2">
    <source>
        <dbReference type="EMBL" id="AQQ71998.1"/>
    </source>
</evidence>
<feature type="region of interest" description="Disordered" evidence="1">
    <location>
        <begin position="1"/>
        <end position="157"/>
    </location>
</feature>
<feature type="compositionally biased region" description="Polar residues" evidence="1">
    <location>
        <begin position="124"/>
        <end position="139"/>
    </location>
</feature>
<dbReference type="AlphaFoldDB" id="A0A1Q2MHJ4"/>
<proteinExistence type="predicted"/>
<name>A0A1Q2MHJ4_9BACT</name>
<dbReference type="KEGG" id="pbas:SMSP2_02377"/>
<feature type="compositionally biased region" description="Basic and acidic residues" evidence="1">
    <location>
        <begin position="32"/>
        <end position="48"/>
    </location>
</feature>
<keyword evidence="3" id="KW-1185">Reference proteome</keyword>
<feature type="compositionally biased region" description="Basic residues" evidence="1">
    <location>
        <begin position="1"/>
        <end position="10"/>
    </location>
</feature>
<sequence length="358" mass="39406">MSSNGLHKKISTIFDGIDIPDLKDIPTSPADGSEREKNPRIAALEKRKTQPPTDKARAAKSSPAPERPKPVEQHIAPKTAAATGEVKKEAPQSTAAKPRLAADPQAAKSGHAHKEQKQARPQVASISPRNSKQMQNRNSAAKPAVKETEQALEEKSLEEVGGTKSLLKFRFSDITYVFSRLNNIDLSSKNVQTSLLAAAMMVVIGYILLKTFYVPVSVNIDKNKIIVPNVAAMKTVQMDFPSEKPQQWPESFRDPMMYSDAILAKQLEPDPEQLAMEAQAAEAVEEIKEEVKEKIKLMLLGVLMNSNGNSTALINRQMLRQGDTIEELTVTKITSRVVSLQDNEGNSFELMVGEELEI</sequence>
<feature type="compositionally biased region" description="Basic and acidic residues" evidence="1">
    <location>
        <begin position="144"/>
        <end position="157"/>
    </location>
</feature>